<evidence type="ECO:0000313" key="1">
    <source>
        <dbReference type="EMBL" id="CAB5223303.1"/>
    </source>
</evidence>
<organism evidence="1">
    <name type="scientific">uncultured Caudovirales phage</name>
    <dbReference type="NCBI Taxonomy" id="2100421"/>
    <lineage>
        <taxon>Viruses</taxon>
        <taxon>Duplodnaviria</taxon>
        <taxon>Heunggongvirae</taxon>
        <taxon>Uroviricota</taxon>
        <taxon>Caudoviricetes</taxon>
        <taxon>Peduoviridae</taxon>
        <taxon>Maltschvirus</taxon>
        <taxon>Maltschvirus maltsch</taxon>
    </lineage>
</organism>
<sequence>MPWSNSRNGALRYSVNRENNSGYYIGPTQGLSSPKNSRRACLCLGQDTYDVKCCNGALMEQGIGVIQGTRIHAGGAFSDGFSDGFNIGSPLN</sequence>
<protein>
    <submittedName>
        <fullName evidence="1">Uncharacterized protein</fullName>
    </submittedName>
</protein>
<dbReference type="EMBL" id="LR798316">
    <property type="protein sequence ID" value="CAB5223303.1"/>
    <property type="molecule type" value="Genomic_DNA"/>
</dbReference>
<accession>A0A6J7X7M6</accession>
<reference evidence="1" key="1">
    <citation type="submission" date="2020-05" db="EMBL/GenBank/DDBJ databases">
        <authorList>
            <person name="Chiriac C."/>
            <person name="Salcher M."/>
            <person name="Ghai R."/>
            <person name="Kavagutti S V."/>
        </authorList>
    </citation>
    <scope>NUCLEOTIDE SEQUENCE</scope>
</reference>
<gene>
    <name evidence="1" type="ORF">UFOVP385_26</name>
</gene>
<name>A0A6J7X7M6_9CAUD</name>
<proteinExistence type="predicted"/>